<keyword evidence="3" id="KW-1185">Reference proteome</keyword>
<sequence>MDMTGPMPMAAANASRGCRWLKVCSVVAQWDPQSSRSRRLLNIDLWRDQTGKTSARAEQLSPSSVQQTWWECFHKEKEKVCILGNELPHAHTHTISLLSLVSVSRFLRQKQGFPLGRKLGRKKREQGQGQGRREKVSKREIATDLVRGHPMLILRRFYPEADRAQLCPAGQLQFRQPPLLNHPRTQQHQGTYPRGPSHSQPNKQGTIR</sequence>
<feature type="compositionally biased region" description="Basic and acidic residues" evidence="1">
    <location>
        <begin position="131"/>
        <end position="142"/>
    </location>
</feature>
<protein>
    <submittedName>
        <fullName evidence="2">Uncharacterized protein</fullName>
    </submittedName>
</protein>
<gene>
    <name evidence="2" type="ORF">B0T10DRAFT_102353</name>
</gene>
<dbReference type="Proteomes" id="UP000777438">
    <property type="component" value="Unassembled WGS sequence"/>
</dbReference>
<proteinExistence type="predicted"/>
<feature type="compositionally biased region" description="Polar residues" evidence="1">
    <location>
        <begin position="197"/>
        <end position="208"/>
    </location>
</feature>
<dbReference type="AlphaFoldDB" id="A0A9P9AXZ0"/>
<evidence type="ECO:0000256" key="1">
    <source>
        <dbReference type="SAM" id="MobiDB-lite"/>
    </source>
</evidence>
<comment type="caution">
    <text evidence="2">The sequence shown here is derived from an EMBL/GenBank/DDBJ whole genome shotgun (WGS) entry which is preliminary data.</text>
</comment>
<name>A0A9P9AXZ0_9HYPO</name>
<evidence type="ECO:0000313" key="3">
    <source>
        <dbReference type="Proteomes" id="UP000777438"/>
    </source>
</evidence>
<evidence type="ECO:0000313" key="2">
    <source>
        <dbReference type="EMBL" id="KAH6898250.1"/>
    </source>
</evidence>
<organism evidence="2 3">
    <name type="scientific">Thelonectria olida</name>
    <dbReference type="NCBI Taxonomy" id="1576542"/>
    <lineage>
        <taxon>Eukaryota</taxon>
        <taxon>Fungi</taxon>
        <taxon>Dikarya</taxon>
        <taxon>Ascomycota</taxon>
        <taxon>Pezizomycotina</taxon>
        <taxon>Sordariomycetes</taxon>
        <taxon>Hypocreomycetidae</taxon>
        <taxon>Hypocreales</taxon>
        <taxon>Nectriaceae</taxon>
        <taxon>Thelonectria</taxon>
    </lineage>
</organism>
<feature type="region of interest" description="Disordered" evidence="1">
    <location>
        <begin position="114"/>
        <end position="142"/>
    </location>
</feature>
<reference evidence="2 3" key="1">
    <citation type="journal article" date="2021" name="Nat. Commun.">
        <title>Genetic determinants of endophytism in the Arabidopsis root mycobiome.</title>
        <authorList>
            <person name="Mesny F."/>
            <person name="Miyauchi S."/>
            <person name="Thiergart T."/>
            <person name="Pickel B."/>
            <person name="Atanasova L."/>
            <person name="Karlsson M."/>
            <person name="Huettel B."/>
            <person name="Barry K.W."/>
            <person name="Haridas S."/>
            <person name="Chen C."/>
            <person name="Bauer D."/>
            <person name="Andreopoulos W."/>
            <person name="Pangilinan J."/>
            <person name="LaButti K."/>
            <person name="Riley R."/>
            <person name="Lipzen A."/>
            <person name="Clum A."/>
            <person name="Drula E."/>
            <person name="Henrissat B."/>
            <person name="Kohler A."/>
            <person name="Grigoriev I.V."/>
            <person name="Martin F.M."/>
            <person name="Hacquard S."/>
        </authorList>
    </citation>
    <scope>NUCLEOTIDE SEQUENCE [LARGE SCALE GENOMIC DNA]</scope>
    <source>
        <strain evidence="2 3">MPI-CAGE-CH-0241</strain>
    </source>
</reference>
<accession>A0A9P9AXZ0</accession>
<dbReference type="EMBL" id="JAGPYM010000002">
    <property type="protein sequence ID" value="KAH6898250.1"/>
    <property type="molecule type" value="Genomic_DNA"/>
</dbReference>
<feature type="region of interest" description="Disordered" evidence="1">
    <location>
        <begin position="175"/>
        <end position="208"/>
    </location>
</feature>